<accession>A0ABS4JSM1</accession>
<proteinExistence type="inferred from homology"/>
<evidence type="ECO:0000256" key="4">
    <source>
        <dbReference type="ARBA" id="ARBA00022475"/>
    </source>
</evidence>
<dbReference type="RefSeq" id="WP_209466645.1">
    <property type="nucleotide sequence ID" value="NZ_JAGGLG010000014.1"/>
</dbReference>
<dbReference type="EMBL" id="JAGGLG010000014">
    <property type="protein sequence ID" value="MBP2018515.1"/>
    <property type="molecule type" value="Genomic_DNA"/>
</dbReference>
<dbReference type="Pfam" id="PF01032">
    <property type="entry name" value="FecCD"/>
    <property type="match status" value="1"/>
</dbReference>
<evidence type="ECO:0000256" key="6">
    <source>
        <dbReference type="ARBA" id="ARBA00022989"/>
    </source>
</evidence>
<dbReference type="SUPFAM" id="SSF81345">
    <property type="entry name" value="ABC transporter involved in vitamin B12 uptake, BtuC"/>
    <property type="match status" value="1"/>
</dbReference>
<evidence type="ECO:0000256" key="7">
    <source>
        <dbReference type="ARBA" id="ARBA00023136"/>
    </source>
</evidence>
<keyword evidence="3" id="KW-0813">Transport</keyword>
<comment type="similarity">
    <text evidence="2">Belongs to the binding-protein-dependent transport system permease family. FecCD subfamily.</text>
</comment>
<feature type="transmembrane region" description="Helical" evidence="8">
    <location>
        <begin position="241"/>
        <end position="268"/>
    </location>
</feature>
<feature type="transmembrane region" description="Helical" evidence="8">
    <location>
        <begin position="96"/>
        <end position="116"/>
    </location>
</feature>
<feature type="transmembrane region" description="Helical" evidence="8">
    <location>
        <begin position="280"/>
        <end position="301"/>
    </location>
</feature>
<feature type="transmembrane region" description="Helical" evidence="8">
    <location>
        <begin position="194"/>
        <end position="215"/>
    </location>
</feature>
<dbReference type="Gene3D" id="1.10.3470.10">
    <property type="entry name" value="ABC transporter involved in vitamin B12 uptake, BtuC"/>
    <property type="match status" value="1"/>
</dbReference>
<feature type="transmembrane region" description="Helical" evidence="8">
    <location>
        <begin position="313"/>
        <end position="330"/>
    </location>
</feature>
<dbReference type="InterPro" id="IPR000522">
    <property type="entry name" value="ABC_transptr_permease_BtuC"/>
</dbReference>
<feature type="transmembrane region" description="Helical" evidence="8">
    <location>
        <begin position="122"/>
        <end position="141"/>
    </location>
</feature>
<comment type="caution">
    <text evidence="9">The sequence shown here is derived from an EMBL/GenBank/DDBJ whole genome shotgun (WGS) entry which is preliminary data.</text>
</comment>
<dbReference type="Proteomes" id="UP001519289">
    <property type="component" value="Unassembled WGS sequence"/>
</dbReference>
<feature type="transmembrane region" description="Helical" evidence="8">
    <location>
        <begin position="64"/>
        <end position="84"/>
    </location>
</feature>
<evidence type="ECO:0000256" key="2">
    <source>
        <dbReference type="ARBA" id="ARBA00007935"/>
    </source>
</evidence>
<dbReference type="PANTHER" id="PTHR30472">
    <property type="entry name" value="FERRIC ENTEROBACTIN TRANSPORT SYSTEM PERMEASE PROTEIN"/>
    <property type="match status" value="1"/>
</dbReference>
<evidence type="ECO:0000256" key="8">
    <source>
        <dbReference type="SAM" id="Phobius"/>
    </source>
</evidence>
<feature type="transmembrane region" description="Helical" evidence="8">
    <location>
        <begin position="153"/>
        <end position="174"/>
    </location>
</feature>
<reference evidence="9 10" key="1">
    <citation type="submission" date="2021-03" db="EMBL/GenBank/DDBJ databases">
        <title>Genomic Encyclopedia of Type Strains, Phase IV (KMG-IV): sequencing the most valuable type-strain genomes for metagenomic binning, comparative biology and taxonomic classification.</title>
        <authorList>
            <person name="Goeker M."/>
        </authorList>
    </citation>
    <scope>NUCLEOTIDE SEQUENCE [LARGE SCALE GENOMIC DNA]</scope>
    <source>
        <strain evidence="9 10">DSM 27138</strain>
    </source>
</reference>
<organism evidence="9 10">
    <name type="scientific">Symbiobacterium terraclitae</name>
    <dbReference type="NCBI Taxonomy" id="557451"/>
    <lineage>
        <taxon>Bacteria</taxon>
        <taxon>Bacillati</taxon>
        <taxon>Bacillota</taxon>
        <taxon>Clostridia</taxon>
        <taxon>Eubacteriales</taxon>
        <taxon>Symbiobacteriaceae</taxon>
        <taxon>Symbiobacterium</taxon>
    </lineage>
</organism>
<dbReference type="InterPro" id="IPR037294">
    <property type="entry name" value="ABC_BtuC-like"/>
</dbReference>
<protein>
    <submittedName>
        <fullName evidence="9">Iron complex transport system permease protein</fullName>
    </submittedName>
</protein>
<comment type="subcellular location">
    <subcellularLocation>
        <location evidence="1">Cell membrane</location>
        <topology evidence="1">Multi-pass membrane protein</topology>
    </subcellularLocation>
</comment>
<gene>
    <name evidence="9" type="ORF">J2Z79_001930</name>
</gene>
<keyword evidence="4" id="KW-1003">Cell membrane</keyword>
<name>A0ABS4JSM1_9FIRM</name>
<keyword evidence="5 8" id="KW-0812">Transmembrane</keyword>
<dbReference type="PANTHER" id="PTHR30472:SF1">
    <property type="entry name" value="FE(3+) DICITRATE TRANSPORT SYSTEM PERMEASE PROTEIN FECC-RELATED"/>
    <property type="match status" value="1"/>
</dbReference>
<evidence type="ECO:0000313" key="10">
    <source>
        <dbReference type="Proteomes" id="UP001519289"/>
    </source>
</evidence>
<evidence type="ECO:0000256" key="5">
    <source>
        <dbReference type="ARBA" id="ARBA00022692"/>
    </source>
</evidence>
<keyword evidence="7 8" id="KW-0472">Membrane</keyword>
<evidence type="ECO:0000256" key="3">
    <source>
        <dbReference type="ARBA" id="ARBA00022448"/>
    </source>
</evidence>
<dbReference type="CDD" id="cd06550">
    <property type="entry name" value="TM_ABC_iron-siderophores_like"/>
    <property type="match status" value="1"/>
</dbReference>
<evidence type="ECO:0000313" key="9">
    <source>
        <dbReference type="EMBL" id="MBP2018515.1"/>
    </source>
</evidence>
<keyword evidence="6 8" id="KW-1133">Transmembrane helix</keyword>
<evidence type="ECO:0000256" key="1">
    <source>
        <dbReference type="ARBA" id="ARBA00004651"/>
    </source>
</evidence>
<sequence length="337" mass="34488">MWSGSPARVSRPAALLLLAGALVVVALLSLRVGSIPVTTADALAALTDYDPDSYTQTVVRTMRLPRTVIGLGVGAALAVAGSAMQAATRNPLAEPSLLGVNAGASFAIVAAVYLGHMTHPLQYIWFAFAGALGASVLVYGIASAGGGASPVKLALAGVIISALLGSWTTALLLLNKETLEVVRFWLAGSLAGRSLNLLPPVVPFLAAGLLGALLLGRQLNTLSLGEDAARSLGMHTGRMRAAVAGLVVLLAGSAVALAGPVGFVGLAVPHIVRAWVGSDYRWILPFSLLLGPALLLGADILGRVLARPSELQVGVVTALVGAPFLISMARRRRVAER</sequence>
<keyword evidence="10" id="KW-1185">Reference proteome</keyword>